<evidence type="ECO:0000256" key="5">
    <source>
        <dbReference type="ARBA" id="ARBA00023136"/>
    </source>
</evidence>
<feature type="transmembrane region" description="Helical" evidence="6">
    <location>
        <begin position="6"/>
        <end position="27"/>
    </location>
</feature>
<dbReference type="GO" id="GO:0005886">
    <property type="term" value="C:plasma membrane"/>
    <property type="evidence" value="ECO:0007669"/>
    <property type="project" value="UniProtKB-SubCell"/>
</dbReference>
<feature type="domain" description="Type II secretion system protein GspF" evidence="7">
    <location>
        <begin position="152"/>
        <end position="277"/>
    </location>
</feature>
<evidence type="ECO:0000256" key="1">
    <source>
        <dbReference type="ARBA" id="ARBA00004651"/>
    </source>
</evidence>
<dbReference type="OrthoDB" id="9803381at2"/>
<accession>A0A0P6Y6E7</accession>
<proteinExistence type="predicted"/>
<evidence type="ECO:0000256" key="4">
    <source>
        <dbReference type="ARBA" id="ARBA00022989"/>
    </source>
</evidence>
<dbReference type="Pfam" id="PF00482">
    <property type="entry name" value="T2SSF"/>
    <property type="match status" value="1"/>
</dbReference>
<keyword evidence="9" id="KW-1185">Reference proteome</keyword>
<keyword evidence="3 6" id="KW-0812">Transmembrane</keyword>
<dbReference type="PANTHER" id="PTHR35007">
    <property type="entry name" value="INTEGRAL MEMBRANE PROTEIN-RELATED"/>
    <property type="match status" value="1"/>
</dbReference>
<evidence type="ECO:0000256" key="2">
    <source>
        <dbReference type="ARBA" id="ARBA00022475"/>
    </source>
</evidence>
<gene>
    <name evidence="8" type="ORF">SE15_05310</name>
</gene>
<dbReference type="PATRIC" id="fig|869279.4.peg.1069"/>
<evidence type="ECO:0000313" key="9">
    <source>
        <dbReference type="Proteomes" id="UP000050544"/>
    </source>
</evidence>
<feature type="transmembrane region" description="Helical" evidence="6">
    <location>
        <begin position="264"/>
        <end position="284"/>
    </location>
</feature>
<comment type="caution">
    <text evidence="8">The sequence shown here is derived from an EMBL/GenBank/DDBJ whole genome shotgun (WGS) entry which is preliminary data.</text>
</comment>
<protein>
    <recommendedName>
        <fullName evidence="7">Type II secretion system protein GspF domain-containing protein</fullName>
    </recommendedName>
</protein>
<dbReference type="STRING" id="869279.SE15_05310"/>
<evidence type="ECO:0000259" key="7">
    <source>
        <dbReference type="Pfam" id="PF00482"/>
    </source>
</evidence>
<dbReference type="InterPro" id="IPR042094">
    <property type="entry name" value="T2SS_GspF_sf"/>
</dbReference>
<organism evidence="8 9">
    <name type="scientific">Thermanaerothrix daxensis</name>
    <dbReference type="NCBI Taxonomy" id="869279"/>
    <lineage>
        <taxon>Bacteria</taxon>
        <taxon>Bacillati</taxon>
        <taxon>Chloroflexota</taxon>
        <taxon>Anaerolineae</taxon>
        <taxon>Anaerolineales</taxon>
        <taxon>Anaerolineaceae</taxon>
        <taxon>Thermanaerothrix</taxon>
    </lineage>
</organism>
<reference evidence="8 9" key="1">
    <citation type="submission" date="2015-07" db="EMBL/GenBank/DDBJ databases">
        <title>Whole genome sequence of Thermanaerothrix daxensis DSM 23592.</title>
        <authorList>
            <person name="Hemp J."/>
            <person name="Ward L.M."/>
            <person name="Pace L.A."/>
            <person name="Fischer W.W."/>
        </authorList>
    </citation>
    <scope>NUCLEOTIDE SEQUENCE [LARGE SCALE GENOMIC DNA]</scope>
    <source>
        <strain evidence="8 9">GNS-1</strain>
    </source>
</reference>
<dbReference type="PANTHER" id="PTHR35007:SF1">
    <property type="entry name" value="PILUS ASSEMBLY PROTEIN"/>
    <property type="match status" value="1"/>
</dbReference>
<evidence type="ECO:0000256" key="6">
    <source>
        <dbReference type="SAM" id="Phobius"/>
    </source>
</evidence>
<dbReference type="RefSeq" id="WP_054521039.1">
    <property type="nucleotide sequence ID" value="NZ_LGKO01000002.1"/>
</dbReference>
<keyword evidence="5 6" id="KW-0472">Membrane</keyword>
<sequence>MVEPLLVLMIGGGLALLLLLIGIVVSITSERALVEQRLGRYVELQRAQPLTEKERARPLVDWLNRQVERTSYGDRISRELARADLKLKSGEYFLIILLSTAIIGLVFWNIGDRSIIMAILGAILGSQIPRFYVKMQQRKRLIKFNEQLPDMLNLMVNGLRAGFSTLQAMESVSREMPSPISDEFRRVVQEIQLGVPMDRALDNLLQRIPSDDLDLVITAMNVQREVGGNLAEILDSISFTIRERVRIKGEIRVLTTQVMYSGRFLSLLPIILIAVLYMINRPYVMEFFKAENFPCGYIALGIALFLIVTGYLVMNKLGNIEV</sequence>
<keyword evidence="2" id="KW-1003">Cell membrane</keyword>
<dbReference type="InterPro" id="IPR018076">
    <property type="entry name" value="T2SS_GspF_dom"/>
</dbReference>
<evidence type="ECO:0000256" key="3">
    <source>
        <dbReference type="ARBA" id="ARBA00022692"/>
    </source>
</evidence>
<feature type="transmembrane region" description="Helical" evidence="6">
    <location>
        <begin position="92"/>
        <end position="110"/>
    </location>
</feature>
<dbReference type="EMBL" id="LGKO01000002">
    <property type="protein sequence ID" value="KPL84504.1"/>
    <property type="molecule type" value="Genomic_DNA"/>
</dbReference>
<feature type="transmembrane region" description="Helical" evidence="6">
    <location>
        <begin position="116"/>
        <end position="133"/>
    </location>
</feature>
<dbReference type="Proteomes" id="UP000050544">
    <property type="component" value="Unassembled WGS sequence"/>
</dbReference>
<keyword evidence="4 6" id="KW-1133">Transmembrane helix</keyword>
<dbReference type="Gene3D" id="1.20.81.30">
    <property type="entry name" value="Type II secretion system (T2SS), domain F"/>
    <property type="match status" value="1"/>
</dbReference>
<name>A0A0P6Y6E7_9CHLR</name>
<evidence type="ECO:0000313" key="8">
    <source>
        <dbReference type="EMBL" id="KPL84504.1"/>
    </source>
</evidence>
<comment type="subcellular location">
    <subcellularLocation>
        <location evidence="1">Cell membrane</location>
        <topology evidence="1">Multi-pass membrane protein</topology>
    </subcellularLocation>
</comment>
<feature type="transmembrane region" description="Helical" evidence="6">
    <location>
        <begin position="296"/>
        <end position="314"/>
    </location>
</feature>
<dbReference type="AlphaFoldDB" id="A0A0P6Y6E7"/>